<evidence type="ECO:0000313" key="2">
    <source>
        <dbReference type="Proteomes" id="UP000076078"/>
    </source>
</evidence>
<reference evidence="1 2" key="1">
    <citation type="submission" date="2015-12" db="EMBL/GenBank/DDBJ databases">
        <title>Dictyostelia acquired genes for synthesis and detection of signals that induce cell-type specialization by lateral gene transfer from prokaryotes.</title>
        <authorList>
            <person name="Gloeckner G."/>
            <person name="Schaap P."/>
        </authorList>
    </citation>
    <scope>NUCLEOTIDE SEQUENCE [LARGE SCALE GENOMIC DNA]</scope>
    <source>
        <strain evidence="1 2">TK</strain>
    </source>
</reference>
<evidence type="ECO:0000313" key="1">
    <source>
        <dbReference type="EMBL" id="KYR02609.1"/>
    </source>
</evidence>
<accession>A0A152A8N1</accession>
<comment type="caution">
    <text evidence="1">The sequence shown here is derived from an EMBL/GenBank/DDBJ whole genome shotgun (WGS) entry which is preliminary data.</text>
</comment>
<name>A0A152A8N1_TIELA</name>
<dbReference type="AlphaFoldDB" id="A0A152A8N1"/>
<sequence>MNNNICTIYIINRFIEQLKYDDFKWAVYKLSLVSKQWFERVLPFIRTTEVLKFIDSNQQRFLFICCKRKIQFRFDLLSIENFDFYKSVKDKIDLETFDRTYLSQIASNIRKLNYNNNPQALILEDVQYNFESFTKLIRHCKLEVLGMQGITERTLYYCIDSLKENIESLATLRKLEFSSSQIDINLSGFSAFLSSIPIENISINANYEKSLNVSMNLRSFPVLNNLTSLRKLKLSYVKLDFNHYLDFFQDSKVSEMELNNCEFTQPNSNLSVVMDYLTYNKHLTKLILKTRNYKLSKYQLSDYLQKNTIIESFTYFFRDPTYFPECNFSHLPIELYNTTLKELYLFQDTLLLDWKKSQFEVLTVSLRKSCKISAFLSGHLEFLHTVNVQIADLYVHGDEVILELLNVKSPLLKTISVSRYPMVSSSRDLEHSNMILKSLMSNHTITSFSLTAFRFKTADLISFFESNHPTIQHFGYCHGNINARDSNELIRSLGLNSSLTSLNFKNSFQTLTVHTNFDILVSTIKNNRHLKYINFHNLALPSLKTQHLIAFKEAVFSNTTLLTCDLGPLINRELLDIILQSTKNIIYPKRFEDKINKLYK</sequence>
<dbReference type="SUPFAM" id="SSF52047">
    <property type="entry name" value="RNI-like"/>
    <property type="match status" value="1"/>
</dbReference>
<dbReference type="EMBL" id="LODT01000001">
    <property type="protein sequence ID" value="KYR02609.1"/>
    <property type="molecule type" value="Genomic_DNA"/>
</dbReference>
<gene>
    <name evidence="1" type="ORF">DLAC_00056</name>
</gene>
<proteinExistence type="predicted"/>
<dbReference type="Proteomes" id="UP000076078">
    <property type="component" value="Unassembled WGS sequence"/>
</dbReference>
<dbReference type="InParanoid" id="A0A152A8N1"/>
<protein>
    <submittedName>
        <fullName evidence="1">Uncharacterized protein</fullName>
    </submittedName>
</protein>
<organism evidence="1 2">
    <name type="scientific">Tieghemostelium lacteum</name>
    <name type="common">Slime mold</name>
    <name type="synonym">Dictyostelium lacteum</name>
    <dbReference type="NCBI Taxonomy" id="361077"/>
    <lineage>
        <taxon>Eukaryota</taxon>
        <taxon>Amoebozoa</taxon>
        <taxon>Evosea</taxon>
        <taxon>Eumycetozoa</taxon>
        <taxon>Dictyostelia</taxon>
        <taxon>Dictyosteliales</taxon>
        <taxon>Raperosteliaceae</taxon>
        <taxon>Tieghemostelium</taxon>
    </lineage>
</organism>
<keyword evidence="2" id="KW-1185">Reference proteome</keyword>